<accession>A0ABU8N6K9</accession>
<keyword evidence="2" id="KW-0472">Membrane</keyword>
<sequence length="413" mass="42613">MPGAEWVDALRARRWWVAGVLVLALVVGALIVVLRSPTFTATATAVGTPVEAARTAVGLAATTPVRTAVATAGGVPVDDVADDVEVTASDAGIVTVLARADAPERARALAGAMTAALADALARVDAAALRAAVGPLETQLQDLTATLVATPLGDPARGPLEQRYAALTSAVAERTAAPAPRLLPDGDPVVTAARSPLAEALLAALAVLVLAGVGALVARGLGGERAARARRDRTLALARVDGPHAVLHPGDDAPAVLTRLYADVVRGRGPVLVFQLADPRARDLARDVVEAARITGDVLPLRDLTPDTRPPPPDDRAEPAVYALRRHRVDEDALARIREVGVRAALVVVDTRRALPARLSDAVSVLGGRAVEVRGVVVWRGRFPRAHTPRTSGPDPPTHPSAGGTPDPVRAAP</sequence>
<evidence type="ECO:0000313" key="3">
    <source>
        <dbReference type="EMBL" id="MEJ2888040.1"/>
    </source>
</evidence>
<reference evidence="3 4" key="1">
    <citation type="submission" date="2024-03" db="EMBL/GenBank/DDBJ databases">
        <title>Actinomycetospora sp. OC33-EN06, a novel actinomycete isolated from wild orchid (Aerides multiflora).</title>
        <authorList>
            <person name="Suriyachadkun C."/>
        </authorList>
    </citation>
    <scope>NUCLEOTIDE SEQUENCE [LARGE SCALE GENOMIC DNA]</scope>
    <source>
        <strain evidence="3 4">OC33-EN06</strain>
    </source>
</reference>
<protein>
    <recommendedName>
        <fullName evidence="5">Capsular polysaccharide biosynthesis protein</fullName>
    </recommendedName>
</protein>
<proteinExistence type="predicted"/>
<feature type="region of interest" description="Disordered" evidence="1">
    <location>
        <begin position="385"/>
        <end position="413"/>
    </location>
</feature>
<organism evidence="3 4">
    <name type="scientific">Actinomycetospora aeridis</name>
    <dbReference type="NCBI Taxonomy" id="3129231"/>
    <lineage>
        <taxon>Bacteria</taxon>
        <taxon>Bacillati</taxon>
        <taxon>Actinomycetota</taxon>
        <taxon>Actinomycetes</taxon>
        <taxon>Pseudonocardiales</taxon>
        <taxon>Pseudonocardiaceae</taxon>
        <taxon>Actinomycetospora</taxon>
    </lineage>
</organism>
<keyword evidence="2" id="KW-1133">Transmembrane helix</keyword>
<evidence type="ECO:0000256" key="2">
    <source>
        <dbReference type="SAM" id="Phobius"/>
    </source>
</evidence>
<feature type="transmembrane region" description="Helical" evidence="2">
    <location>
        <begin position="15"/>
        <end position="34"/>
    </location>
</feature>
<dbReference type="Proteomes" id="UP001370100">
    <property type="component" value="Unassembled WGS sequence"/>
</dbReference>
<dbReference type="EMBL" id="JBBEGL010000004">
    <property type="protein sequence ID" value="MEJ2888040.1"/>
    <property type="molecule type" value="Genomic_DNA"/>
</dbReference>
<gene>
    <name evidence="3" type="ORF">WCD41_16380</name>
</gene>
<comment type="caution">
    <text evidence="3">The sequence shown here is derived from an EMBL/GenBank/DDBJ whole genome shotgun (WGS) entry which is preliminary data.</text>
</comment>
<dbReference type="RefSeq" id="WP_337714530.1">
    <property type="nucleotide sequence ID" value="NZ_JBBEGL010000004.1"/>
</dbReference>
<evidence type="ECO:0000256" key="1">
    <source>
        <dbReference type="SAM" id="MobiDB-lite"/>
    </source>
</evidence>
<keyword evidence="4" id="KW-1185">Reference proteome</keyword>
<name>A0ABU8N6K9_9PSEU</name>
<evidence type="ECO:0008006" key="5">
    <source>
        <dbReference type="Google" id="ProtNLM"/>
    </source>
</evidence>
<keyword evidence="2" id="KW-0812">Transmembrane</keyword>
<evidence type="ECO:0000313" key="4">
    <source>
        <dbReference type="Proteomes" id="UP001370100"/>
    </source>
</evidence>
<feature type="transmembrane region" description="Helical" evidence="2">
    <location>
        <begin position="200"/>
        <end position="221"/>
    </location>
</feature>